<dbReference type="Proteomes" id="UP000282106">
    <property type="component" value="Unassembled WGS sequence"/>
</dbReference>
<dbReference type="InterPro" id="IPR036942">
    <property type="entry name" value="Beta-barrel_TonB_sf"/>
</dbReference>
<evidence type="ECO:0000256" key="8">
    <source>
        <dbReference type="ARBA" id="ARBA00023077"/>
    </source>
</evidence>
<dbReference type="EMBL" id="RJVO01000009">
    <property type="protein sequence ID" value="ROH86434.1"/>
    <property type="molecule type" value="Genomic_DNA"/>
</dbReference>
<dbReference type="RefSeq" id="WP_123212829.1">
    <property type="nucleotide sequence ID" value="NZ_RJVO01000009.1"/>
</dbReference>
<dbReference type="SUPFAM" id="SSF56935">
    <property type="entry name" value="Porins"/>
    <property type="match status" value="1"/>
</dbReference>
<feature type="short sequence motif" description="TonB box" evidence="12">
    <location>
        <begin position="41"/>
        <end position="47"/>
    </location>
</feature>
<feature type="domain" description="TonB-dependent receptor-like beta-barrel" evidence="15">
    <location>
        <begin position="310"/>
        <end position="728"/>
    </location>
</feature>
<dbReference type="InterPro" id="IPR012910">
    <property type="entry name" value="Plug_dom"/>
</dbReference>
<dbReference type="InParanoid" id="A0A3N0V1K2"/>
<keyword evidence="5 11" id="KW-0812">Transmembrane</keyword>
<keyword evidence="8 12" id="KW-0798">TonB box</keyword>
<comment type="caution">
    <text evidence="17">The sequence shown here is derived from an EMBL/GenBank/DDBJ whole genome shotgun (WGS) entry which is preliminary data.</text>
</comment>
<evidence type="ECO:0000256" key="1">
    <source>
        <dbReference type="ARBA" id="ARBA00004571"/>
    </source>
</evidence>
<dbReference type="Pfam" id="PF07715">
    <property type="entry name" value="Plug"/>
    <property type="match status" value="1"/>
</dbReference>
<evidence type="ECO:0000256" key="3">
    <source>
        <dbReference type="ARBA" id="ARBA00022452"/>
    </source>
</evidence>
<keyword evidence="2 11" id="KW-0813">Transport</keyword>
<evidence type="ECO:0000256" key="11">
    <source>
        <dbReference type="PROSITE-ProRule" id="PRU01360"/>
    </source>
</evidence>
<dbReference type="InterPro" id="IPR000531">
    <property type="entry name" value="Beta-barrel_TonB"/>
</dbReference>
<keyword evidence="10 11" id="KW-0998">Cell outer membrane</keyword>
<dbReference type="InterPro" id="IPR039426">
    <property type="entry name" value="TonB-dep_rcpt-like"/>
</dbReference>
<evidence type="ECO:0000259" key="16">
    <source>
        <dbReference type="Pfam" id="PF07715"/>
    </source>
</evidence>
<feature type="chain" id="PRO_5018079060" evidence="14">
    <location>
        <begin position="25"/>
        <end position="767"/>
    </location>
</feature>
<evidence type="ECO:0000256" key="6">
    <source>
        <dbReference type="ARBA" id="ARBA00023004"/>
    </source>
</evidence>
<dbReference type="PANTHER" id="PTHR32552">
    <property type="entry name" value="FERRICHROME IRON RECEPTOR-RELATED"/>
    <property type="match status" value="1"/>
</dbReference>
<evidence type="ECO:0000256" key="7">
    <source>
        <dbReference type="ARBA" id="ARBA00023065"/>
    </source>
</evidence>
<sequence length="767" mass="82820">MRRKPRLVWLSLSAVSALCGPAQAQAPNQSAPESGSTVLETVTVTAQKREEKLQEVPIAITAMNKAQLQARGIDNVADLSALAPGLQVSRSPSNDSISQIAIRGNSEINPAIYWDPAVGIYIDGVYLGKSQGTVFDVVDLQRVEVLRGPQGTLYGRNTIGGAINLVTRPPTGEWGGEVSTDVGNYGAWVRKASVDLPAFGIAKLSFAARSEQRDGWVETQAGSSVSEMNDRHSNGFRFAADIDFSKDFQAALRYDRSAINQNGTFSQLYRLRPTGAFSPLAPGGSLLFGLLSPFASTERQETAAVNGPQYQKVIVKGGSATLSYKLGTNDTLKSISAYRQLVNNDGGDYDGSPLAIAQTERLTNFDQASQELQWVGRRGALNYVGGLYYYRDDGDTNNPQSYFSGNANYDSRYGTRTNARAVYGQLDYQVLDPLSLSAGLRYTSEKKGLTRTFGVAGAAPAPFFYFIPEGTAAEKTFDAFTPTVSASWKFNEQLSTYIRYAEGFKSGGFNGEFSDTTLSPAQNVAETQTPFKPEKLKSLELGAKSSFAGGRAQLNGAIFHNKLDDYQVSVFTASGAAASVIRNAGKATIEGLELEAVVQPIKALRLQANYAWLHGKYDEFIDLDPNLGVETNQADNRALVHAPQSTFNLVADAQLARLSFGELRALVDYAYTSAYYTYPYQIAATNTAAPVAGDTKVSAHGLLNARLALGKLKLGKTASGELALWVRNALDEDEPVNFIDFGPGFGSLTPSYFLDPRTFGATATLRW</sequence>
<organism evidence="17 18">
    <name type="scientific">Stagnimonas aquatica</name>
    <dbReference type="NCBI Taxonomy" id="2689987"/>
    <lineage>
        <taxon>Bacteria</taxon>
        <taxon>Pseudomonadati</taxon>
        <taxon>Pseudomonadota</taxon>
        <taxon>Gammaproteobacteria</taxon>
        <taxon>Nevskiales</taxon>
        <taxon>Nevskiaceae</taxon>
        <taxon>Stagnimonas</taxon>
    </lineage>
</organism>
<feature type="domain" description="TonB-dependent receptor plug" evidence="16">
    <location>
        <begin position="53"/>
        <end position="162"/>
    </location>
</feature>
<dbReference type="PROSITE" id="PS00430">
    <property type="entry name" value="TONB_DEPENDENT_REC_1"/>
    <property type="match status" value="1"/>
</dbReference>
<dbReference type="AlphaFoldDB" id="A0A3N0V1K2"/>
<evidence type="ECO:0000256" key="2">
    <source>
        <dbReference type="ARBA" id="ARBA00022448"/>
    </source>
</evidence>
<keyword evidence="9 11" id="KW-0472">Membrane</keyword>
<evidence type="ECO:0000256" key="10">
    <source>
        <dbReference type="ARBA" id="ARBA00023237"/>
    </source>
</evidence>
<evidence type="ECO:0000313" key="18">
    <source>
        <dbReference type="Proteomes" id="UP000282106"/>
    </source>
</evidence>
<dbReference type="GO" id="GO:0006826">
    <property type="term" value="P:iron ion transport"/>
    <property type="evidence" value="ECO:0007669"/>
    <property type="project" value="UniProtKB-KW"/>
</dbReference>
<dbReference type="Pfam" id="PF00593">
    <property type="entry name" value="TonB_dep_Rec_b-barrel"/>
    <property type="match status" value="1"/>
</dbReference>
<evidence type="ECO:0000256" key="14">
    <source>
        <dbReference type="SAM" id="SignalP"/>
    </source>
</evidence>
<keyword evidence="14" id="KW-0732">Signal</keyword>
<keyword evidence="7" id="KW-0406">Ion transport</keyword>
<dbReference type="PROSITE" id="PS52016">
    <property type="entry name" value="TONB_DEPENDENT_REC_3"/>
    <property type="match status" value="1"/>
</dbReference>
<gene>
    <name evidence="17" type="ORF">ED208_15465</name>
</gene>
<reference evidence="17 18" key="1">
    <citation type="submission" date="2018-10" db="EMBL/GenBank/DDBJ databases">
        <authorList>
            <person name="Chen W.-M."/>
        </authorList>
    </citation>
    <scope>NUCLEOTIDE SEQUENCE [LARGE SCALE GENOMIC DNA]</scope>
    <source>
        <strain evidence="17 18">THS-13</strain>
    </source>
</reference>
<name>A0A3N0V1K2_9GAMM</name>
<dbReference type="GO" id="GO:0009279">
    <property type="term" value="C:cell outer membrane"/>
    <property type="evidence" value="ECO:0007669"/>
    <property type="project" value="UniProtKB-SubCell"/>
</dbReference>
<keyword evidence="18" id="KW-1185">Reference proteome</keyword>
<evidence type="ECO:0000256" key="12">
    <source>
        <dbReference type="PROSITE-ProRule" id="PRU10143"/>
    </source>
</evidence>
<keyword evidence="17" id="KW-0675">Receptor</keyword>
<keyword evidence="3 11" id="KW-1134">Transmembrane beta strand</keyword>
<accession>A0A3N0V1K2</accession>
<keyword evidence="4" id="KW-0410">Iron transport</keyword>
<feature type="signal peptide" evidence="14">
    <location>
        <begin position="1"/>
        <end position="24"/>
    </location>
</feature>
<evidence type="ECO:0000313" key="17">
    <source>
        <dbReference type="EMBL" id="ROH86434.1"/>
    </source>
</evidence>
<evidence type="ECO:0000256" key="9">
    <source>
        <dbReference type="ARBA" id="ARBA00023136"/>
    </source>
</evidence>
<proteinExistence type="inferred from homology"/>
<evidence type="ECO:0000256" key="4">
    <source>
        <dbReference type="ARBA" id="ARBA00022496"/>
    </source>
</evidence>
<dbReference type="PANTHER" id="PTHR32552:SF81">
    <property type="entry name" value="TONB-DEPENDENT OUTER MEMBRANE RECEPTOR"/>
    <property type="match status" value="1"/>
</dbReference>
<comment type="similarity">
    <text evidence="11 13">Belongs to the TonB-dependent receptor family.</text>
</comment>
<evidence type="ECO:0000259" key="15">
    <source>
        <dbReference type="Pfam" id="PF00593"/>
    </source>
</evidence>
<dbReference type="InterPro" id="IPR010916">
    <property type="entry name" value="TonB_box_CS"/>
</dbReference>
<dbReference type="CDD" id="cd01347">
    <property type="entry name" value="ligand_gated_channel"/>
    <property type="match status" value="1"/>
</dbReference>
<evidence type="ECO:0000256" key="5">
    <source>
        <dbReference type="ARBA" id="ARBA00022692"/>
    </source>
</evidence>
<keyword evidence="6" id="KW-0408">Iron</keyword>
<evidence type="ECO:0000256" key="13">
    <source>
        <dbReference type="RuleBase" id="RU003357"/>
    </source>
</evidence>
<comment type="subcellular location">
    <subcellularLocation>
        <location evidence="1 11">Cell outer membrane</location>
        <topology evidence="1 11">Multi-pass membrane protein</topology>
    </subcellularLocation>
</comment>
<protein>
    <submittedName>
        <fullName evidence="17">TonB-dependent receptor</fullName>
    </submittedName>
</protein>
<dbReference type="Gene3D" id="2.40.170.20">
    <property type="entry name" value="TonB-dependent receptor, beta-barrel domain"/>
    <property type="match status" value="1"/>
</dbReference>